<dbReference type="Proteomes" id="UP001595887">
    <property type="component" value="Unassembled WGS sequence"/>
</dbReference>
<comment type="subunit">
    <text evidence="1">Component of the lipopolysaccharide transport and assembly complex.</text>
</comment>
<evidence type="ECO:0000259" key="2">
    <source>
        <dbReference type="Pfam" id="PF04453"/>
    </source>
</evidence>
<dbReference type="RefSeq" id="WP_381423315.1">
    <property type="nucleotide sequence ID" value="NZ_JBHSDH010000013.1"/>
</dbReference>
<organism evidence="3 4">
    <name type="scientific">Sphingorhabdus arenilitoris</name>
    <dbReference type="NCBI Taxonomy" id="1490041"/>
    <lineage>
        <taxon>Bacteria</taxon>
        <taxon>Pseudomonadati</taxon>
        <taxon>Pseudomonadota</taxon>
        <taxon>Alphaproteobacteria</taxon>
        <taxon>Sphingomonadales</taxon>
        <taxon>Sphingomonadaceae</taxon>
        <taxon>Sphingorhabdus</taxon>
    </lineage>
</organism>
<keyword evidence="1" id="KW-0472">Membrane</keyword>
<comment type="similarity">
    <text evidence="1">Belongs to the LptD family.</text>
</comment>
<reference evidence="4" key="1">
    <citation type="journal article" date="2019" name="Int. J. Syst. Evol. Microbiol.">
        <title>The Global Catalogue of Microorganisms (GCM) 10K type strain sequencing project: providing services to taxonomists for standard genome sequencing and annotation.</title>
        <authorList>
            <consortium name="The Broad Institute Genomics Platform"/>
            <consortium name="The Broad Institute Genome Sequencing Center for Infectious Disease"/>
            <person name="Wu L."/>
            <person name="Ma J."/>
        </authorList>
    </citation>
    <scope>NUCLEOTIDE SEQUENCE [LARGE SCALE GENOMIC DNA]</scope>
    <source>
        <strain evidence="4">CECT 8531</strain>
    </source>
</reference>
<keyword evidence="1" id="KW-0732">Signal</keyword>
<dbReference type="Gene3D" id="2.60.450.10">
    <property type="entry name" value="Lipopolysaccharide (LPS) transport protein A like domain"/>
    <property type="match status" value="1"/>
</dbReference>
<dbReference type="Pfam" id="PF04453">
    <property type="entry name" value="LptD"/>
    <property type="match status" value="1"/>
</dbReference>
<feature type="domain" description="LptD C-terminal" evidence="2">
    <location>
        <begin position="317"/>
        <end position="683"/>
    </location>
</feature>
<gene>
    <name evidence="1" type="primary">lptD</name>
    <name evidence="3" type="ORF">ACFOWX_08960</name>
</gene>
<dbReference type="PANTHER" id="PTHR30189:SF1">
    <property type="entry name" value="LPS-ASSEMBLY PROTEIN LPTD"/>
    <property type="match status" value="1"/>
</dbReference>
<dbReference type="InterPro" id="IPR050218">
    <property type="entry name" value="LptD"/>
</dbReference>
<sequence length="756" mass="84112" precursor="true">MTAPAAFCLHHRPFLCAVGLYLLAQPAYLHAQNSPIDPVAADLGNPPEQTVEEKKAADPVIAFSAEKIDYDSQAEIVTAIGDVILNRDGYRLRADTVIWNRKTGEVTAQGNIRSIGPNGDIAYGDSIILTDSLKDGVVENLLLVMNDGGRLAAQRGERQDGRLSLDYAAYSPCAVEDTDGCPKRPSWQVKAVKVTYDPASKRVRYQGARLELFGLPLLPLPGLSHPAETKAGSGFLVPDLRLTQNNGLEVEIPYYLRFSENRDLLVSGTAFSKVAPLLRAEFRTLEEKGALKVGGYLTYGTAVSTDTVTPDSNRQLRGYFDAVGKFQLDDKWSVSSSIRLATDRTFLRRYDISRDDRLRSTFAVERIDEKSYFSFSGWSVQTLRVGDSQKATPIALPEIDYRLRLSDPVLGGQVQLQANSLAIGRIEGQDTQRAFASARWDLRTITGLGQDVTFTLLGRGDVYHSDENEDTLTEIYRGQSGWQTRGIFAAAADVKWPFAGEIFGGTQIFTPRVQFVAAPTISNLTIPNEDSRAVDLESSNLFALNRISGYDRFDDSARVTFGFDWNFSGKDVQIDTNIGQSYRLSNRATIFPDGTGLSEKVSDVVGRTEIRFKDLVKLTHRYRLDKDNFAVRRNEIDATLGTRGTYLQAGYLRLNRNIGPEIEDLQDREEIRLGGRAKIARYWSVFGSAIVDLTSPRDDPLSVSDGFEPIRHRLGISYDDDCLSVGFTWRRDYQETGDARRGNSFLFRLAFRNLGV</sequence>
<comment type="caution">
    <text evidence="1">Lacks conserved residue(s) required for the propagation of feature annotation.</text>
</comment>
<keyword evidence="1" id="KW-0998">Cell outer membrane</keyword>
<keyword evidence="4" id="KW-1185">Reference proteome</keyword>
<dbReference type="HAMAP" id="MF_01411">
    <property type="entry name" value="LPS_assembly_LptD"/>
    <property type="match status" value="1"/>
</dbReference>
<dbReference type="InterPro" id="IPR020889">
    <property type="entry name" value="LipoPS_assembly_LptD"/>
</dbReference>
<evidence type="ECO:0000313" key="4">
    <source>
        <dbReference type="Proteomes" id="UP001595887"/>
    </source>
</evidence>
<dbReference type="PANTHER" id="PTHR30189">
    <property type="entry name" value="LPS-ASSEMBLY PROTEIN"/>
    <property type="match status" value="1"/>
</dbReference>
<accession>A0ABV8RJM2</accession>
<feature type="signal peptide" evidence="1">
    <location>
        <begin position="1"/>
        <end position="31"/>
    </location>
</feature>
<evidence type="ECO:0000313" key="3">
    <source>
        <dbReference type="EMBL" id="MFC4292541.1"/>
    </source>
</evidence>
<comment type="function">
    <text evidence="1">Involved in the assembly of lipopolysaccharide (LPS) at the surface of the outer membrane.</text>
</comment>
<evidence type="ECO:0000256" key="1">
    <source>
        <dbReference type="HAMAP-Rule" id="MF_01411"/>
    </source>
</evidence>
<dbReference type="InterPro" id="IPR007543">
    <property type="entry name" value="LptD_C"/>
</dbReference>
<proteinExistence type="inferred from homology"/>
<protein>
    <recommendedName>
        <fullName evidence="1">LPS-assembly protein LptD</fullName>
    </recommendedName>
</protein>
<comment type="caution">
    <text evidence="3">The sequence shown here is derived from an EMBL/GenBank/DDBJ whole genome shotgun (WGS) entry which is preliminary data.</text>
</comment>
<name>A0ABV8RJM2_9SPHN</name>
<feature type="chain" id="PRO_5044903199" description="LPS-assembly protein LptD" evidence="1">
    <location>
        <begin position="32"/>
        <end position="756"/>
    </location>
</feature>
<dbReference type="EMBL" id="JBHSDH010000013">
    <property type="protein sequence ID" value="MFC4292541.1"/>
    <property type="molecule type" value="Genomic_DNA"/>
</dbReference>
<comment type="subcellular location">
    <subcellularLocation>
        <location evidence="1">Cell outer membrane</location>
    </subcellularLocation>
</comment>